<comment type="caution">
    <text evidence="5">The sequence shown here is derived from an EMBL/GenBank/DDBJ whole genome shotgun (WGS) entry which is preliminary data.</text>
</comment>
<accession>A0ABU1W8K2</accession>
<dbReference type="InterPro" id="IPR049945">
    <property type="entry name" value="AAA_22"/>
</dbReference>
<sequence>MSDSEITLKITPPRLPRGAVERERLMEFWDDVHERTAIQLVAPAGFGKTTVLLQWRRRWLEHGAVVAWVGCDAEDDPARFVTALSRSVHSASGRLGPGSTRSGIAALTDLLSEIAQRGAQTVIVIDEAERLPAATVRTCVQYLLLNAPANLSVAIGSRAALPLRVAELAAKGNLATLSTDDLRLRFEESLSILEKSLGPKLTLDERALLHEATEGWPIGLQLAIAMAEHDADPGAAVRSLSARRGHLQDYFVESLLSRLPASTVALLTRIAILDDVNAELCELVSGQPDGDAQLQQIIGETPIVIVGEDTDWVRLHPLARDFLLSRFEQLPRHEQSELHARVSHWYARHERFHEAARHALAAGDDLLSQTYASRSLWTLGTQGKIAEAREWLERIPAAMLARDSGLKLGAAFVLAATDRNADALPIAREVIDDPAASPASRVEASRVAAGATIYADHLGLLPELLARWLPMLPEHGEPLYAVSSLNARAMAALHAGDTRTLRELLDQAEHHGETGSLRLAAGLGRMLRAMSHLWDGNPELAAATLRHVVAQSEQESGRRSMVASLQASVLAAALLRVGRPGEALSLLANRLDVIEQWGAPDNILLAYQTLARSALGEGDERRALQVLEEMDALAERRQLPRLRIHSLADRIRIHAPHNARETISALTKALDETVAEMQRDELRPLLPECQLAAAIAKADAALARHAVDEAERLLDAGDALATSLRRHGDTRSIMTLRSVVAWKRGDETAKPLLKEAIHLATVAGDAWLLVHAHPLALDMAKDWEAGVVVAEPKPARASKLAAGPRPAVERPLLVRNGVLTSKESEVLGLLARGLSNKAIARILDVSGETVKWHLKNLFQKLSATTRKHAVDRARLLGLLQEG</sequence>
<dbReference type="Proteomes" id="UP001251524">
    <property type="component" value="Unassembled WGS sequence"/>
</dbReference>
<dbReference type="Pfam" id="PF25873">
    <property type="entry name" value="WHD_MalT"/>
    <property type="match status" value="1"/>
</dbReference>
<gene>
    <name evidence="5" type="ORF">J2X06_001107</name>
</gene>
<evidence type="ECO:0000313" key="6">
    <source>
        <dbReference type="Proteomes" id="UP001251524"/>
    </source>
</evidence>
<proteinExistence type="predicted"/>
<dbReference type="InterPro" id="IPR000792">
    <property type="entry name" value="Tscrpt_reg_LuxR_C"/>
</dbReference>
<dbReference type="EMBL" id="JAVDVY010000001">
    <property type="protein sequence ID" value="MDR7133923.1"/>
    <property type="molecule type" value="Genomic_DNA"/>
</dbReference>
<dbReference type="Pfam" id="PF00196">
    <property type="entry name" value="GerE"/>
    <property type="match status" value="1"/>
</dbReference>
<name>A0ABU1W8K2_9GAMM</name>
<dbReference type="SUPFAM" id="SSF52540">
    <property type="entry name" value="P-loop containing nucleoside triphosphate hydrolases"/>
    <property type="match status" value="1"/>
</dbReference>
<dbReference type="PROSITE" id="PS50043">
    <property type="entry name" value="HTH_LUXR_2"/>
    <property type="match status" value="1"/>
</dbReference>
<dbReference type="InterPro" id="IPR011990">
    <property type="entry name" value="TPR-like_helical_dom_sf"/>
</dbReference>
<dbReference type="Gene3D" id="1.10.10.10">
    <property type="entry name" value="Winged helix-like DNA-binding domain superfamily/Winged helix DNA-binding domain"/>
    <property type="match status" value="1"/>
</dbReference>
<evidence type="ECO:0000256" key="1">
    <source>
        <dbReference type="ARBA" id="ARBA00023015"/>
    </source>
</evidence>
<dbReference type="RefSeq" id="WP_310059336.1">
    <property type="nucleotide sequence ID" value="NZ_JAVDVY010000001.1"/>
</dbReference>
<keyword evidence="2" id="KW-0238">DNA-binding</keyword>
<reference evidence="5 6" key="1">
    <citation type="submission" date="2023-07" db="EMBL/GenBank/DDBJ databases">
        <title>Sorghum-associated microbial communities from plants grown in Nebraska, USA.</title>
        <authorList>
            <person name="Schachtman D."/>
        </authorList>
    </citation>
    <scope>NUCLEOTIDE SEQUENCE [LARGE SCALE GENOMIC DNA]</scope>
    <source>
        <strain evidence="5 6">BE198</strain>
    </source>
</reference>
<keyword evidence="1" id="KW-0805">Transcription regulation</keyword>
<dbReference type="PANTHER" id="PTHR44688">
    <property type="entry name" value="DNA-BINDING TRANSCRIPTIONAL ACTIVATOR DEVR_DOSR"/>
    <property type="match status" value="1"/>
</dbReference>
<feature type="domain" description="HTH luxR-type" evidence="4">
    <location>
        <begin position="812"/>
        <end position="877"/>
    </location>
</feature>
<dbReference type="InterPro" id="IPR059106">
    <property type="entry name" value="WHD_MalT"/>
</dbReference>
<dbReference type="Gene3D" id="1.25.40.10">
    <property type="entry name" value="Tetratricopeptide repeat domain"/>
    <property type="match status" value="1"/>
</dbReference>
<dbReference type="PANTHER" id="PTHR44688:SF16">
    <property type="entry name" value="DNA-BINDING TRANSCRIPTIONAL ACTIVATOR DEVR_DOSR"/>
    <property type="match status" value="1"/>
</dbReference>
<keyword evidence="6" id="KW-1185">Reference proteome</keyword>
<evidence type="ECO:0000313" key="5">
    <source>
        <dbReference type="EMBL" id="MDR7133923.1"/>
    </source>
</evidence>
<evidence type="ECO:0000256" key="3">
    <source>
        <dbReference type="ARBA" id="ARBA00023163"/>
    </source>
</evidence>
<evidence type="ECO:0000256" key="2">
    <source>
        <dbReference type="ARBA" id="ARBA00023125"/>
    </source>
</evidence>
<dbReference type="SUPFAM" id="SSF46894">
    <property type="entry name" value="C-terminal effector domain of the bipartite response regulators"/>
    <property type="match status" value="1"/>
</dbReference>
<dbReference type="SMART" id="SM00421">
    <property type="entry name" value="HTH_LUXR"/>
    <property type="match status" value="1"/>
</dbReference>
<dbReference type="PROSITE" id="PS00622">
    <property type="entry name" value="HTH_LUXR_1"/>
    <property type="match status" value="1"/>
</dbReference>
<dbReference type="InterPro" id="IPR036388">
    <property type="entry name" value="WH-like_DNA-bd_sf"/>
</dbReference>
<keyword evidence="3" id="KW-0804">Transcription</keyword>
<dbReference type="InterPro" id="IPR027417">
    <property type="entry name" value="P-loop_NTPase"/>
</dbReference>
<dbReference type="PRINTS" id="PR00038">
    <property type="entry name" value="HTHLUXR"/>
</dbReference>
<dbReference type="Gene3D" id="3.40.50.300">
    <property type="entry name" value="P-loop containing nucleotide triphosphate hydrolases"/>
    <property type="match status" value="1"/>
</dbReference>
<organism evidence="5 6">
    <name type="scientific">Lysobacter niastensis</name>
    <dbReference type="NCBI Taxonomy" id="380629"/>
    <lineage>
        <taxon>Bacteria</taxon>
        <taxon>Pseudomonadati</taxon>
        <taxon>Pseudomonadota</taxon>
        <taxon>Gammaproteobacteria</taxon>
        <taxon>Lysobacterales</taxon>
        <taxon>Lysobacteraceae</taxon>
        <taxon>Lysobacter</taxon>
    </lineage>
</organism>
<dbReference type="Pfam" id="PF13401">
    <property type="entry name" value="AAA_22"/>
    <property type="match status" value="1"/>
</dbReference>
<dbReference type="InterPro" id="IPR016032">
    <property type="entry name" value="Sig_transdc_resp-reg_C-effctor"/>
</dbReference>
<protein>
    <submittedName>
        <fullName evidence="5">LuxR family maltose regulon positive regulatory protein</fullName>
    </submittedName>
</protein>
<evidence type="ECO:0000259" key="4">
    <source>
        <dbReference type="PROSITE" id="PS50043"/>
    </source>
</evidence>
<dbReference type="CDD" id="cd06170">
    <property type="entry name" value="LuxR_C_like"/>
    <property type="match status" value="1"/>
</dbReference>